<evidence type="ECO:0000313" key="1">
    <source>
        <dbReference type="EMBL" id="KAI0057024.1"/>
    </source>
</evidence>
<comment type="caution">
    <text evidence="1">The sequence shown here is derived from an EMBL/GenBank/DDBJ whole genome shotgun (WGS) entry which is preliminary data.</text>
</comment>
<protein>
    <submittedName>
        <fullName evidence="1">MFS general substrate transporter</fullName>
    </submittedName>
</protein>
<organism evidence="1 2">
    <name type="scientific">Artomyces pyxidatus</name>
    <dbReference type="NCBI Taxonomy" id="48021"/>
    <lineage>
        <taxon>Eukaryota</taxon>
        <taxon>Fungi</taxon>
        <taxon>Dikarya</taxon>
        <taxon>Basidiomycota</taxon>
        <taxon>Agaricomycotina</taxon>
        <taxon>Agaricomycetes</taxon>
        <taxon>Russulales</taxon>
        <taxon>Auriscalpiaceae</taxon>
        <taxon>Artomyces</taxon>
    </lineage>
</organism>
<keyword evidence="2" id="KW-1185">Reference proteome</keyword>
<gene>
    <name evidence="1" type="ORF">BV25DRAFT_1813012</name>
</gene>
<sequence length="393" mass="42420">MDSKPLSYPMDGGRRAWATLFGAWLIVAATFGYTNAFGVYQDLYTREHAASASRISWIGSTQLFLLIAVGLPAGKLYDLGYFHHVVSAGSILYTFSLFMVSLAHPDKYYQLFLSQGIGMGIGAGLVYTPTLAIQTQHWRVHRSLAMGAVTTGVAAGGIFLPIMLNQLLHNSVGFAWAVRASAFVVFGMLLLGNCLITSYPRPAATDATADIGAILKDVPYMLFTLGGLFINWGLYFPYFYLQLYAILLGMDPNVAFYMLAILNGSSIPGRVLPPLLTNKLGALNVMTMAASGCAILLFALFGVKTIAGVVVFAIVYGFFAGGFFATLSPALTTFSTNERDFGIRLGLAFTATSIGALTGTPIDGRLLGETFPWWKPIVFSGVRHINYAFVAIH</sequence>
<reference evidence="1" key="1">
    <citation type="submission" date="2021-03" db="EMBL/GenBank/DDBJ databases">
        <authorList>
            <consortium name="DOE Joint Genome Institute"/>
            <person name="Ahrendt S."/>
            <person name="Looney B.P."/>
            <person name="Miyauchi S."/>
            <person name="Morin E."/>
            <person name="Drula E."/>
            <person name="Courty P.E."/>
            <person name="Chicoki N."/>
            <person name="Fauchery L."/>
            <person name="Kohler A."/>
            <person name="Kuo A."/>
            <person name="Labutti K."/>
            <person name="Pangilinan J."/>
            <person name="Lipzen A."/>
            <person name="Riley R."/>
            <person name="Andreopoulos W."/>
            <person name="He G."/>
            <person name="Johnson J."/>
            <person name="Barry K.W."/>
            <person name="Grigoriev I.V."/>
            <person name="Nagy L."/>
            <person name="Hibbett D."/>
            <person name="Henrissat B."/>
            <person name="Matheny P.B."/>
            <person name="Labbe J."/>
            <person name="Martin F."/>
        </authorList>
    </citation>
    <scope>NUCLEOTIDE SEQUENCE</scope>
    <source>
        <strain evidence="1">HHB10654</strain>
    </source>
</reference>
<reference evidence="1" key="2">
    <citation type="journal article" date="2022" name="New Phytol.">
        <title>Evolutionary transition to the ectomycorrhizal habit in the genomes of a hyperdiverse lineage of mushroom-forming fungi.</title>
        <authorList>
            <person name="Looney B."/>
            <person name="Miyauchi S."/>
            <person name="Morin E."/>
            <person name="Drula E."/>
            <person name="Courty P.E."/>
            <person name="Kohler A."/>
            <person name="Kuo A."/>
            <person name="LaButti K."/>
            <person name="Pangilinan J."/>
            <person name="Lipzen A."/>
            <person name="Riley R."/>
            <person name="Andreopoulos W."/>
            <person name="He G."/>
            <person name="Johnson J."/>
            <person name="Nolan M."/>
            <person name="Tritt A."/>
            <person name="Barry K.W."/>
            <person name="Grigoriev I.V."/>
            <person name="Nagy L.G."/>
            <person name="Hibbett D."/>
            <person name="Henrissat B."/>
            <person name="Matheny P.B."/>
            <person name="Labbe J."/>
            <person name="Martin F.M."/>
        </authorList>
    </citation>
    <scope>NUCLEOTIDE SEQUENCE</scope>
    <source>
        <strain evidence="1">HHB10654</strain>
    </source>
</reference>
<dbReference type="EMBL" id="MU277253">
    <property type="protein sequence ID" value="KAI0057024.1"/>
    <property type="molecule type" value="Genomic_DNA"/>
</dbReference>
<proteinExistence type="predicted"/>
<accession>A0ACB8SKC5</accession>
<name>A0ACB8SKC5_9AGAM</name>
<dbReference type="Proteomes" id="UP000814140">
    <property type="component" value="Unassembled WGS sequence"/>
</dbReference>
<evidence type="ECO:0000313" key="2">
    <source>
        <dbReference type="Proteomes" id="UP000814140"/>
    </source>
</evidence>